<protein>
    <submittedName>
        <fullName evidence="1">Uncharacterized protein</fullName>
    </submittedName>
</protein>
<dbReference type="PANTHER" id="PTHR33511">
    <property type="entry name" value="OS06G0632400 PROTEIN"/>
    <property type="match status" value="1"/>
</dbReference>
<gene>
    <name evidence="1" type="ORF">QJS10_CPA16g01783</name>
</gene>
<reference evidence="1" key="1">
    <citation type="journal article" date="2023" name="Nat. Commun.">
        <title>Diploid and tetraploid genomes of Acorus and the evolution of monocots.</title>
        <authorList>
            <person name="Ma L."/>
            <person name="Liu K.W."/>
            <person name="Li Z."/>
            <person name="Hsiao Y.Y."/>
            <person name="Qi Y."/>
            <person name="Fu T."/>
            <person name="Tang G.D."/>
            <person name="Zhang D."/>
            <person name="Sun W.H."/>
            <person name="Liu D.K."/>
            <person name="Li Y."/>
            <person name="Chen G.Z."/>
            <person name="Liu X.D."/>
            <person name="Liao X.Y."/>
            <person name="Jiang Y.T."/>
            <person name="Yu X."/>
            <person name="Hao Y."/>
            <person name="Huang J."/>
            <person name="Zhao X.W."/>
            <person name="Ke S."/>
            <person name="Chen Y.Y."/>
            <person name="Wu W.L."/>
            <person name="Hsu J.L."/>
            <person name="Lin Y.F."/>
            <person name="Huang M.D."/>
            <person name="Li C.Y."/>
            <person name="Huang L."/>
            <person name="Wang Z.W."/>
            <person name="Zhao X."/>
            <person name="Zhong W.Y."/>
            <person name="Peng D.H."/>
            <person name="Ahmad S."/>
            <person name="Lan S."/>
            <person name="Zhang J.S."/>
            <person name="Tsai W.C."/>
            <person name="Van de Peer Y."/>
            <person name="Liu Z.J."/>
        </authorList>
    </citation>
    <scope>NUCLEOTIDE SEQUENCE</scope>
    <source>
        <strain evidence="1">CP</strain>
    </source>
</reference>
<evidence type="ECO:0000313" key="2">
    <source>
        <dbReference type="Proteomes" id="UP001180020"/>
    </source>
</evidence>
<accession>A0AAV9D0L0</accession>
<evidence type="ECO:0000313" key="1">
    <source>
        <dbReference type="EMBL" id="KAK1294655.1"/>
    </source>
</evidence>
<keyword evidence="2" id="KW-1185">Reference proteome</keyword>
<reference evidence="1" key="2">
    <citation type="submission" date="2023-06" db="EMBL/GenBank/DDBJ databases">
        <authorList>
            <person name="Ma L."/>
            <person name="Liu K.-W."/>
            <person name="Li Z."/>
            <person name="Hsiao Y.-Y."/>
            <person name="Qi Y."/>
            <person name="Fu T."/>
            <person name="Tang G."/>
            <person name="Zhang D."/>
            <person name="Sun W.-H."/>
            <person name="Liu D.-K."/>
            <person name="Li Y."/>
            <person name="Chen G.-Z."/>
            <person name="Liu X.-D."/>
            <person name="Liao X.-Y."/>
            <person name="Jiang Y.-T."/>
            <person name="Yu X."/>
            <person name="Hao Y."/>
            <person name="Huang J."/>
            <person name="Zhao X.-W."/>
            <person name="Ke S."/>
            <person name="Chen Y.-Y."/>
            <person name="Wu W.-L."/>
            <person name="Hsu J.-L."/>
            <person name="Lin Y.-F."/>
            <person name="Huang M.-D."/>
            <person name="Li C.-Y."/>
            <person name="Huang L."/>
            <person name="Wang Z.-W."/>
            <person name="Zhao X."/>
            <person name="Zhong W.-Y."/>
            <person name="Peng D.-H."/>
            <person name="Ahmad S."/>
            <person name="Lan S."/>
            <person name="Zhang J.-S."/>
            <person name="Tsai W.-C."/>
            <person name="Van De Peer Y."/>
            <person name="Liu Z.-J."/>
        </authorList>
    </citation>
    <scope>NUCLEOTIDE SEQUENCE</scope>
    <source>
        <strain evidence="1">CP</strain>
        <tissue evidence="1">Leaves</tissue>
    </source>
</reference>
<dbReference type="Proteomes" id="UP001180020">
    <property type="component" value="Unassembled WGS sequence"/>
</dbReference>
<comment type="caution">
    <text evidence="1">The sequence shown here is derived from an EMBL/GenBank/DDBJ whole genome shotgun (WGS) entry which is preliminary data.</text>
</comment>
<name>A0AAV9D0L0_ACOCL</name>
<sequence>MGGKKKSFFSSITSIFRSSRRRSYRVEDYGGGGQKIRWSDEDHGLWVGEQDIDIKANNFIRFQRSSFTEPNSCTTEPEYQAANVA</sequence>
<organism evidence="1 2">
    <name type="scientific">Acorus calamus</name>
    <name type="common">Sweet flag</name>
    <dbReference type="NCBI Taxonomy" id="4465"/>
    <lineage>
        <taxon>Eukaryota</taxon>
        <taxon>Viridiplantae</taxon>
        <taxon>Streptophyta</taxon>
        <taxon>Embryophyta</taxon>
        <taxon>Tracheophyta</taxon>
        <taxon>Spermatophyta</taxon>
        <taxon>Magnoliopsida</taxon>
        <taxon>Liliopsida</taxon>
        <taxon>Acoraceae</taxon>
        <taxon>Acorus</taxon>
    </lineage>
</organism>
<dbReference type="EMBL" id="JAUJYO010000016">
    <property type="protein sequence ID" value="KAK1294655.1"/>
    <property type="molecule type" value="Genomic_DNA"/>
</dbReference>
<proteinExistence type="predicted"/>
<dbReference type="AlphaFoldDB" id="A0AAV9D0L0"/>